<dbReference type="EC" id="2.7.1.16" evidence="7 8"/>
<dbReference type="HAMAP" id="MF_00520">
    <property type="entry name" value="Ribulokinase"/>
    <property type="match status" value="1"/>
</dbReference>
<name>A0ABZ1W2X5_9ACTN</name>
<dbReference type="InterPro" id="IPR043129">
    <property type="entry name" value="ATPase_NBD"/>
</dbReference>
<evidence type="ECO:0000256" key="6">
    <source>
        <dbReference type="ARBA" id="ARBA00023277"/>
    </source>
</evidence>
<proteinExistence type="inferred from homology"/>
<dbReference type="RefSeq" id="WP_329500200.1">
    <property type="nucleotide sequence ID" value="NZ_CP108460.1"/>
</dbReference>
<keyword evidence="13" id="KW-1185">Reference proteome</keyword>
<reference evidence="12 13" key="1">
    <citation type="submission" date="2022-10" db="EMBL/GenBank/DDBJ databases">
        <title>The complete genomes of actinobacterial strains from the NBC collection.</title>
        <authorList>
            <person name="Joergensen T.S."/>
            <person name="Alvarez Arevalo M."/>
            <person name="Sterndorff E.B."/>
            <person name="Faurdal D."/>
            <person name="Vuksanovic O."/>
            <person name="Mourched A.-S."/>
            <person name="Charusanti P."/>
            <person name="Shaw S."/>
            <person name="Blin K."/>
            <person name="Weber T."/>
        </authorList>
    </citation>
    <scope>NUCLEOTIDE SEQUENCE [LARGE SCALE GENOMIC DNA]</scope>
    <source>
        <strain evidence="12 13">NBC_01247</strain>
    </source>
</reference>
<evidence type="ECO:0000256" key="1">
    <source>
        <dbReference type="ARBA" id="ARBA00022679"/>
    </source>
</evidence>
<dbReference type="Pfam" id="PF02782">
    <property type="entry name" value="FGGY_C"/>
    <property type="match status" value="1"/>
</dbReference>
<dbReference type="InterPro" id="IPR018485">
    <property type="entry name" value="FGGY_C"/>
</dbReference>
<evidence type="ECO:0000256" key="5">
    <source>
        <dbReference type="ARBA" id="ARBA00022935"/>
    </source>
</evidence>
<sequence>MTETSPAPDTETYVVGVDFGTLSGRAVVVRVRDGEEIASAVHTYPHAVIEERLPGTGRPLPPDWALQHPEDWREVLRTAVPAALAAAGVDPAAVIGIGTDFTACTVLPVRADGTPLAETPVWAASPHAWPKLWKHHAAQAQADRINALAHARGEKWISRYGGRISAEWQYAKALQVLEEDPAVYAACERWIEAADWIVWQLTGAESRNTCTAGYKGIHQDGHYPGEDFLAALNPGFADFARTRLEHPLLALGSRAGSLTAEAAAWTGLPEGIAVAAGNVDAHVAAPAARAVDNGQLLAIMGTSTCHVLNGAALADVPGICGVVDGGIVEGAYGYEAGQSAVGDIFAWWLRQGVPADYLREADTTGEDLHQLLTRKIADQPVGGHGLVALDWMNGNRSTLVDHHLSGVIVGLTLATRPEEVYRALLEATAYGTRTIVEAFENAGVPITGFVVTGGLKKNALLMQIYADVLRRPVSLAESEQGPALGSAIHAAVAAGAHPGVRAASAAMGRVRQGAYLPDPARADAYDDLFAEYRLLHEHFGTGPDKQLHRLRAIRNAALGRAEATTDRNSEVRPA</sequence>
<evidence type="ECO:0000259" key="11">
    <source>
        <dbReference type="Pfam" id="PF02782"/>
    </source>
</evidence>
<evidence type="ECO:0000256" key="9">
    <source>
        <dbReference type="RuleBase" id="RU003455"/>
    </source>
</evidence>
<feature type="domain" description="Carbohydrate kinase FGGY N-terminal" evidence="10">
    <location>
        <begin position="13"/>
        <end position="285"/>
    </location>
</feature>
<dbReference type="SUPFAM" id="SSF53067">
    <property type="entry name" value="Actin-like ATPase domain"/>
    <property type="match status" value="2"/>
</dbReference>
<dbReference type="InterPro" id="IPR000577">
    <property type="entry name" value="Carb_kinase_FGGY"/>
</dbReference>
<dbReference type="InterPro" id="IPR005929">
    <property type="entry name" value="Ribulokinase"/>
</dbReference>
<dbReference type="PANTHER" id="PTHR43435">
    <property type="entry name" value="RIBULOKINASE"/>
    <property type="match status" value="1"/>
</dbReference>
<evidence type="ECO:0000256" key="3">
    <source>
        <dbReference type="ARBA" id="ARBA00022777"/>
    </source>
</evidence>
<dbReference type="PANTHER" id="PTHR43435:SF4">
    <property type="entry name" value="FGGY CARBOHYDRATE KINASE DOMAIN-CONTAINING PROTEIN"/>
    <property type="match status" value="1"/>
</dbReference>
<gene>
    <name evidence="7" type="primary">araB</name>
    <name evidence="12" type="ORF">OG469_06535</name>
</gene>
<dbReference type="InterPro" id="IPR018484">
    <property type="entry name" value="FGGY_N"/>
</dbReference>
<dbReference type="Pfam" id="PF00370">
    <property type="entry name" value="FGGY_N"/>
    <property type="match status" value="1"/>
</dbReference>
<keyword evidence="3 7" id="KW-0418">Kinase</keyword>
<keyword evidence="6 7" id="KW-0119">Carbohydrate metabolism</keyword>
<evidence type="ECO:0000313" key="12">
    <source>
        <dbReference type="EMBL" id="WUS55201.1"/>
    </source>
</evidence>
<comment type="similarity">
    <text evidence="7 9">Belongs to the ribulokinase family.</text>
</comment>
<keyword evidence="5 7" id="KW-0054">Arabinose catabolism</keyword>
<keyword evidence="4 7" id="KW-0067">ATP-binding</keyword>
<evidence type="ECO:0000256" key="4">
    <source>
        <dbReference type="ARBA" id="ARBA00022840"/>
    </source>
</evidence>
<dbReference type="Proteomes" id="UP001432014">
    <property type="component" value="Chromosome"/>
</dbReference>
<evidence type="ECO:0000256" key="2">
    <source>
        <dbReference type="ARBA" id="ARBA00022741"/>
    </source>
</evidence>
<dbReference type="NCBIfam" id="NF003154">
    <property type="entry name" value="PRK04123.1"/>
    <property type="match status" value="1"/>
</dbReference>
<evidence type="ECO:0000256" key="7">
    <source>
        <dbReference type="HAMAP-Rule" id="MF_00520"/>
    </source>
</evidence>
<comment type="catalytic activity">
    <reaction evidence="7 9">
        <text>L-ribulose + ATP = L-ribulose 5-phosphate + ADP + H(+)</text>
        <dbReference type="Rhea" id="RHEA:22072"/>
        <dbReference type="ChEBI" id="CHEBI:15378"/>
        <dbReference type="ChEBI" id="CHEBI:16880"/>
        <dbReference type="ChEBI" id="CHEBI:30616"/>
        <dbReference type="ChEBI" id="CHEBI:58226"/>
        <dbReference type="ChEBI" id="CHEBI:456216"/>
        <dbReference type="EC" id="2.7.1.16"/>
    </reaction>
</comment>
<organism evidence="12 13">
    <name type="scientific">Kitasatospora herbaricolor</name>
    <dbReference type="NCBI Taxonomy" id="68217"/>
    <lineage>
        <taxon>Bacteria</taxon>
        <taxon>Bacillati</taxon>
        <taxon>Actinomycetota</taxon>
        <taxon>Actinomycetes</taxon>
        <taxon>Kitasatosporales</taxon>
        <taxon>Streptomycetaceae</taxon>
        <taxon>Kitasatospora</taxon>
    </lineage>
</organism>
<dbReference type="NCBIfam" id="TIGR01234">
    <property type="entry name" value="L-ribulokinase"/>
    <property type="match status" value="1"/>
</dbReference>
<dbReference type="CDD" id="cd07781">
    <property type="entry name" value="ASKHA_NBD_FGGY_L-RBK"/>
    <property type="match status" value="1"/>
</dbReference>
<evidence type="ECO:0000256" key="8">
    <source>
        <dbReference type="NCBIfam" id="TIGR01234"/>
    </source>
</evidence>
<keyword evidence="1 7" id="KW-0808">Transferase</keyword>
<feature type="domain" description="Carbohydrate kinase FGGY C-terminal" evidence="11">
    <location>
        <begin position="297"/>
        <end position="494"/>
    </location>
</feature>
<dbReference type="GO" id="GO:0008741">
    <property type="term" value="F:ribulokinase activity"/>
    <property type="evidence" value="ECO:0007669"/>
    <property type="project" value="UniProtKB-EC"/>
</dbReference>
<evidence type="ECO:0000259" key="10">
    <source>
        <dbReference type="Pfam" id="PF00370"/>
    </source>
</evidence>
<evidence type="ECO:0000313" key="13">
    <source>
        <dbReference type="Proteomes" id="UP001432014"/>
    </source>
</evidence>
<dbReference type="InterPro" id="IPR018483">
    <property type="entry name" value="Carb_kinase_FGGY_CS"/>
</dbReference>
<dbReference type="PIRSF" id="PIRSF000538">
    <property type="entry name" value="GlpK"/>
    <property type="match status" value="1"/>
</dbReference>
<comment type="catalytic activity">
    <reaction evidence="7">
        <text>D-ribulose + ATP = D-ribulose 5-phosphate + ADP + H(+)</text>
        <dbReference type="Rhea" id="RHEA:17601"/>
        <dbReference type="ChEBI" id="CHEBI:15378"/>
        <dbReference type="ChEBI" id="CHEBI:17173"/>
        <dbReference type="ChEBI" id="CHEBI:30616"/>
        <dbReference type="ChEBI" id="CHEBI:58121"/>
        <dbReference type="ChEBI" id="CHEBI:456216"/>
        <dbReference type="EC" id="2.7.1.16"/>
    </reaction>
</comment>
<dbReference type="Gene3D" id="3.30.420.40">
    <property type="match status" value="2"/>
</dbReference>
<comment type="pathway">
    <text evidence="7 9">Carbohydrate degradation; L-arabinose degradation via L-ribulose; D-xylulose 5-phosphate from L-arabinose (bacterial route): step 2/3.</text>
</comment>
<keyword evidence="2 7" id="KW-0547">Nucleotide-binding</keyword>
<dbReference type="PROSITE" id="PS00445">
    <property type="entry name" value="FGGY_KINASES_2"/>
    <property type="match status" value="1"/>
</dbReference>
<protein>
    <recommendedName>
        <fullName evidence="7 8">Ribulokinase</fullName>
        <ecNumber evidence="7 8">2.7.1.16</ecNumber>
    </recommendedName>
</protein>
<dbReference type="EMBL" id="CP108482">
    <property type="protein sequence ID" value="WUS55201.1"/>
    <property type="molecule type" value="Genomic_DNA"/>
</dbReference>
<accession>A0ABZ1W2X5</accession>